<sequence>MNTHTALTLPSPGRTEAPAIPAAPASDAPPAPPMLSIRHVSKHYGGVPAVQDVSFDVPAGRITGFVGPNGAGKSTVLRMALGLTRPDAGEVTVDGAPFADAAAPGRTVGALLSAESLPGHMTVRGHLGWAAATQGLPRRRVREVLEAVGLPHAGRRRIKGLSLGMRQRVGLAAALLGEPRLLVLDEPLNGLDTDAILALRSLLTDYAARGNTVLLSSHLMAELARVVDHVVMIRGGRLVAAGPLSDFESSGRTLEDAYLHLVHG</sequence>
<evidence type="ECO:0000256" key="3">
    <source>
        <dbReference type="ARBA" id="ARBA00022741"/>
    </source>
</evidence>
<dbReference type="InterPro" id="IPR003439">
    <property type="entry name" value="ABC_transporter-like_ATP-bd"/>
</dbReference>
<dbReference type="SMART" id="SM00382">
    <property type="entry name" value="AAA"/>
    <property type="match status" value="1"/>
</dbReference>
<keyword evidence="3" id="KW-0547">Nucleotide-binding</keyword>
<dbReference type="EnsemblBacteria" id="ACS31645">
    <property type="protein sequence ID" value="ACS31645"/>
    <property type="gene ID" value="Mlut_21770"/>
</dbReference>
<evidence type="ECO:0000256" key="1">
    <source>
        <dbReference type="ARBA" id="ARBA00005417"/>
    </source>
</evidence>
<gene>
    <name evidence="8" type="primary">ybhF</name>
    <name evidence="7" type="ordered locus">Mlut_21770</name>
    <name evidence="8" type="ORF">NCTC2665_00848</name>
</gene>
<feature type="domain" description="ABC transporter" evidence="6">
    <location>
        <begin position="35"/>
        <end position="260"/>
    </location>
</feature>
<feature type="region of interest" description="Disordered" evidence="5">
    <location>
        <begin position="1"/>
        <end position="31"/>
    </location>
</feature>
<comment type="similarity">
    <text evidence="1">Belongs to the ABC transporter superfamily.</text>
</comment>
<dbReference type="RefSeq" id="WP_010079939.1">
    <property type="nucleotide sequence ID" value="NC_012803.1"/>
</dbReference>
<dbReference type="KEGG" id="mlu:Mlut_21770"/>
<dbReference type="EMBL" id="CP001628">
    <property type="protein sequence ID" value="ACS31645.1"/>
    <property type="molecule type" value="Genomic_DNA"/>
</dbReference>
<dbReference type="PROSITE" id="PS50893">
    <property type="entry name" value="ABC_TRANSPORTER_2"/>
    <property type="match status" value="1"/>
</dbReference>
<evidence type="ECO:0000313" key="8">
    <source>
        <dbReference type="EMBL" id="SQG48075.1"/>
    </source>
</evidence>
<evidence type="ECO:0000313" key="9">
    <source>
        <dbReference type="Proteomes" id="UP000000738"/>
    </source>
</evidence>
<protein>
    <submittedName>
        <fullName evidence="7">ABC-type multidrug transport system, ATPase component</fullName>
    </submittedName>
</protein>
<dbReference type="PANTHER" id="PTHR43335">
    <property type="entry name" value="ABC TRANSPORTER, ATP-BINDING PROTEIN"/>
    <property type="match status" value="1"/>
</dbReference>
<dbReference type="EMBL" id="LS483396">
    <property type="protein sequence ID" value="SQG48075.1"/>
    <property type="molecule type" value="Genomic_DNA"/>
</dbReference>
<reference evidence="7" key="1">
    <citation type="submission" date="2009-05" db="EMBL/GenBank/DDBJ databases">
        <title>Complete sequence of Micrococcus luteus NCTC 2665.</title>
        <authorList>
            <consortium name="US DOE Joint Genome Institute"/>
            <person name="Lucas S."/>
            <person name="Copeland A."/>
            <person name="Lapidus A."/>
            <person name="Glavina del Rio T."/>
            <person name="Dalin E."/>
            <person name="Tice H."/>
            <person name="Bruce D."/>
            <person name="Goodwin L."/>
            <person name="Pitluck S."/>
            <person name="Lowry S."/>
            <person name="Larimer F."/>
            <person name="Land M."/>
            <person name="Hauser L."/>
            <person name="Kyrpides N."/>
            <person name="Lykidis A."/>
            <person name="Young M."/>
            <person name="Greenblatt C."/>
        </authorList>
    </citation>
    <scope>NUCLEOTIDE SEQUENCE</scope>
    <source>
        <strain evidence="7">NCTC 2665</strain>
    </source>
</reference>
<proteinExistence type="inferred from homology"/>
<evidence type="ECO:0000256" key="5">
    <source>
        <dbReference type="SAM" id="MobiDB-lite"/>
    </source>
</evidence>
<dbReference type="STRING" id="465515.Mlut_21770"/>
<organism evidence="7 9">
    <name type="scientific">Micrococcus luteus (strain ATCC 4698 / DSM 20030 / JCM 1464 / CCM 169 / CCUG 5858 / IAM 1056 / NBRC 3333 / NCIMB 9278 / NCTC 2665 / VKM Ac-2230)</name>
    <name type="common">Micrococcus lysodeikticus</name>
    <dbReference type="NCBI Taxonomy" id="465515"/>
    <lineage>
        <taxon>Bacteria</taxon>
        <taxon>Bacillati</taxon>
        <taxon>Actinomycetota</taxon>
        <taxon>Actinomycetes</taxon>
        <taxon>Micrococcales</taxon>
        <taxon>Micrococcaceae</taxon>
        <taxon>Micrococcus</taxon>
    </lineage>
</organism>
<dbReference type="Proteomes" id="UP000248985">
    <property type="component" value="Chromosome 1"/>
</dbReference>
<dbReference type="HOGENOM" id="CLU_000604_1_2_11"/>
<dbReference type="InterPro" id="IPR027417">
    <property type="entry name" value="P-loop_NTPase"/>
</dbReference>
<evidence type="ECO:0000256" key="4">
    <source>
        <dbReference type="ARBA" id="ARBA00022840"/>
    </source>
</evidence>
<accession>C5C7F7</accession>
<reference evidence="8 10" key="3">
    <citation type="submission" date="2018-06" db="EMBL/GenBank/DDBJ databases">
        <authorList>
            <consortium name="Pathogen Informatics"/>
            <person name="Doyle S."/>
        </authorList>
    </citation>
    <scope>NUCLEOTIDE SEQUENCE [LARGE SCALE GENOMIC DNA]</scope>
    <source>
        <strain evidence="8 10">NCTC2665</strain>
    </source>
</reference>
<evidence type="ECO:0000313" key="10">
    <source>
        <dbReference type="Proteomes" id="UP000248985"/>
    </source>
</evidence>
<dbReference type="SUPFAM" id="SSF52540">
    <property type="entry name" value="P-loop containing nucleoside triphosphate hydrolases"/>
    <property type="match status" value="1"/>
</dbReference>
<keyword evidence="2" id="KW-0813">Transport</keyword>
<keyword evidence="9" id="KW-1185">Reference proteome</keyword>
<dbReference type="GO" id="GO:0005524">
    <property type="term" value="F:ATP binding"/>
    <property type="evidence" value="ECO:0007669"/>
    <property type="project" value="UniProtKB-KW"/>
</dbReference>
<dbReference type="PANTHER" id="PTHR43335:SF4">
    <property type="entry name" value="ABC TRANSPORTER, ATP-BINDING PROTEIN"/>
    <property type="match status" value="1"/>
</dbReference>
<dbReference type="GeneID" id="93344026"/>
<dbReference type="GO" id="GO:0016887">
    <property type="term" value="F:ATP hydrolysis activity"/>
    <property type="evidence" value="ECO:0007669"/>
    <property type="project" value="InterPro"/>
</dbReference>
<reference evidence="9" key="2">
    <citation type="journal article" date="2010" name="J. Bacteriol.">
        <title>Genome sequence of the Fleming strain of Micrococcus luteus, a simple free-living actinobacterium.</title>
        <authorList>
            <person name="Young M."/>
            <person name="Artsatbanov V."/>
            <person name="Beller H.R."/>
            <person name="Chandra G."/>
            <person name="Chater K.F."/>
            <person name="Dover L.G."/>
            <person name="Goh E.B."/>
            <person name="Kahan T."/>
            <person name="Kaprelyants A.S."/>
            <person name="Kyrpides N."/>
            <person name="Lapidus A."/>
            <person name="Lowry S.R."/>
            <person name="Lykidis A."/>
            <person name="Mahillon J."/>
            <person name="Markowitz V."/>
            <person name="Mavromatis K."/>
            <person name="Mukamolova G.V."/>
            <person name="Oren A."/>
            <person name="Rokem J.S."/>
            <person name="Smith M.C."/>
            <person name="Young D.I."/>
            <person name="Greenblatt C.L."/>
        </authorList>
    </citation>
    <scope>NUCLEOTIDE SEQUENCE [LARGE SCALE GENOMIC DNA]</scope>
    <source>
        <strain evidence="9">ATCC 4698 / DSM 20030 / JCM 1464 / NBRC 3333 / NCIMB 9278 / NCTC 2665 / VKM Ac-2230</strain>
    </source>
</reference>
<dbReference type="InterPro" id="IPR017871">
    <property type="entry name" value="ABC_transporter-like_CS"/>
</dbReference>
<dbReference type="Proteomes" id="UP000000738">
    <property type="component" value="Chromosome"/>
</dbReference>
<dbReference type="eggNOG" id="COG1131">
    <property type="taxonomic scope" value="Bacteria"/>
</dbReference>
<evidence type="ECO:0000313" key="7">
    <source>
        <dbReference type="EMBL" id="ACS31645.1"/>
    </source>
</evidence>
<evidence type="ECO:0000256" key="2">
    <source>
        <dbReference type="ARBA" id="ARBA00022448"/>
    </source>
</evidence>
<dbReference type="Gene3D" id="3.40.50.300">
    <property type="entry name" value="P-loop containing nucleotide triphosphate hydrolases"/>
    <property type="match status" value="1"/>
</dbReference>
<dbReference type="PATRIC" id="fig|465515.4.peg.2106"/>
<name>C5C7F7_MICLC</name>
<dbReference type="AlphaFoldDB" id="C5C7F7"/>
<feature type="compositionally biased region" description="Low complexity" evidence="5">
    <location>
        <begin position="17"/>
        <end position="26"/>
    </location>
</feature>
<keyword evidence="4 8" id="KW-0067">ATP-binding</keyword>
<evidence type="ECO:0000259" key="6">
    <source>
        <dbReference type="PROSITE" id="PS50893"/>
    </source>
</evidence>
<dbReference type="Pfam" id="PF00005">
    <property type="entry name" value="ABC_tran"/>
    <property type="match status" value="1"/>
</dbReference>
<dbReference type="PROSITE" id="PS00211">
    <property type="entry name" value="ABC_TRANSPORTER_1"/>
    <property type="match status" value="1"/>
</dbReference>
<dbReference type="InterPro" id="IPR003593">
    <property type="entry name" value="AAA+_ATPase"/>
</dbReference>